<reference evidence="2" key="1">
    <citation type="journal article" date="2011" name="BMC Genomics">
        <title>Shotgun sequencing of Yersinia enterocolitica strain W22703 (biotype 2, serotype O:9): genomic evidence for oscillation between invertebrates and mammals.</title>
        <authorList>
            <person name="Fuchs T.M."/>
            <person name="Brandt K."/>
            <person name="Starke M."/>
            <person name="Rattei T."/>
        </authorList>
    </citation>
    <scope>NUCLEOTIDE SEQUENCE</scope>
</reference>
<keyword evidence="2" id="KW-0808">Transferase</keyword>
<dbReference type="AlphaFoldDB" id="F4MY51"/>
<protein>
    <submittedName>
        <fullName evidence="2">Uncharacterized protein</fullName>
    </submittedName>
</protein>
<keyword evidence="1" id="KW-1133">Transmembrane helix</keyword>
<evidence type="ECO:0000256" key="1">
    <source>
        <dbReference type="SAM" id="Phobius"/>
    </source>
</evidence>
<keyword evidence="1" id="KW-0472">Membrane</keyword>
<name>F4MY51_YEREN</name>
<feature type="transmembrane region" description="Helical" evidence="1">
    <location>
        <begin position="12"/>
        <end position="33"/>
    </location>
</feature>
<accession>F4MY51</accession>
<proteinExistence type="predicted"/>
<dbReference type="GO" id="GO:0016740">
    <property type="term" value="F:transferase activity"/>
    <property type="evidence" value="ECO:0007669"/>
    <property type="project" value="UniProtKB-KW"/>
</dbReference>
<dbReference type="EMBL" id="FR718544">
    <property type="protein sequence ID" value="CBX70759.1"/>
    <property type="molecule type" value="Genomic_DNA"/>
</dbReference>
<evidence type="ECO:0000313" key="2">
    <source>
        <dbReference type="EMBL" id="CBX70759.1"/>
    </source>
</evidence>
<keyword evidence="1" id="KW-0812">Transmembrane</keyword>
<organism evidence="2">
    <name type="scientific">Yersinia enterocolitica W22703</name>
    <dbReference type="NCBI Taxonomy" id="913028"/>
    <lineage>
        <taxon>Bacteria</taxon>
        <taxon>Pseudomonadati</taxon>
        <taxon>Pseudomonadota</taxon>
        <taxon>Gammaproteobacteria</taxon>
        <taxon>Enterobacterales</taxon>
        <taxon>Yersiniaceae</taxon>
        <taxon>Yersinia</taxon>
    </lineage>
</organism>
<sequence>MQNNSLSTSSANITRCFWLFIVLLLITVGLYGYNYTNAYLTEKNTH</sequence>
<gene>
    <name evidence="2" type="ORF">YEW_GB25150</name>
</gene>